<comment type="pathway">
    <text evidence="1">Cofactor biosynthesis; adenosylcobalamin biosynthesis.</text>
</comment>
<name>A0A059XTT1_9BACT</name>
<dbReference type="InterPro" id="IPR035996">
    <property type="entry name" value="4pyrrol_Methylase_sf"/>
</dbReference>
<dbReference type="GO" id="GO:0008276">
    <property type="term" value="F:protein methyltransferase activity"/>
    <property type="evidence" value="ECO:0007669"/>
    <property type="project" value="InterPro"/>
</dbReference>
<organism evidence="7 8">
    <name type="scientific">Leptospirillum ferriphilum YSK</name>
    <dbReference type="NCBI Taxonomy" id="1441628"/>
    <lineage>
        <taxon>Bacteria</taxon>
        <taxon>Pseudomonadati</taxon>
        <taxon>Nitrospirota</taxon>
        <taxon>Nitrospiria</taxon>
        <taxon>Nitrospirales</taxon>
        <taxon>Nitrospiraceae</taxon>
        <taxon>Leptospirillum</taxon>
    </lineage>
</organism>
<dbReference type="InterPro" id="IPR012818">
    <property type="entry name" value="CbiE"/>
</dbReference>
<dbReference type="Pfam" id="PF00590">
    <property type="entry name" value="TP_methylase"/>
    <property type="match status" value="1"/>
</dbReference>
<keyword evidence="5" id="KW-0949">S-adenosyl-L-methionine</keyword>
<evidence type="ECO:0000256" key="5">
    <source>
        <dbReference type="ARBA" id="ARBA00022691"/>
    </source>
</evidence>
<evidence type="ECO:0000256" key="4">
    <source>
        <dbReference type="ARBA" id="ARBA00022679"/>
    </source>
</evidence>
<dbReference type="GO" id="GO:0009236">
    <property type="term" value="P:cobalamin biosynthetic process"/>
    <property type="evidence" value="ECO:0007669"/>
    <property type="project" value="UniProtKB-UniPathway"/>
</dbReference>
<evidence type="ECO:0000259" key="6">
    <source>
        <dbReference type="Pfam" id="PF00590"/>
    </source>
</evidence>
<keyword evidence="3" id="KW-0489">Methyltransferase</keyword>
<dbReference type="EMBL" id="CP007243">
    <property type="protein sequence ID" value="AIA32049.1"/>
    <property type="molecule type" value="Genomic_DNA"/>
</dbReference>
<dbReference type="CDD" id="cd11644">
    <property type="entry name" value="Precorrin-6Y-MT"/>
    <property type="match status" value="1"/>
</dbReference>
<dbReference type="HOGENOM" id="CLU_1223491_0_0_0"/>
<dbReference type="PANTHER" id="PTHR43182:SF1">
    <property type="entry name" value="COBALT-PRECORRIN-7 C(5)-METHYLTRANSFERASE"/>
    <property type="match status" value="1"/>
</dbReference>
<dbReference type="OrthoDB" id="9780707at2"/>
<dbReference type="InterPro" id="IPR014776">
    <property type="entry name" value="4pyrrole_Mease_sub2"/>
</dbReference>
<dbReference type="Gene3D" id="3.40.1010.10">
    <property type="entry name" value="Cobalt-precorrin-4 Transmethylase, Domain 1"/>
    <property type="match status" value="1"/>
</dbReference>
<dbReference type="RefSeq" id="WP_038506423.1">
    <property type="nucleotide sequence ID" value="NZ_CP007243.1"/>
</dbReference>
<gene>
    <name evidence="7" type="ORF">Y981_12890</name>
</gene>
<keyword evidence="2" id="KW-0169">Cobalamin biosynthesis</keyword>
<dbReference type="Proteomes" id="UP000027059">
    <property type="component" value="Chromosome"/>
</dbReference>
<feature type="domain" description="Tetrapyrrole methylase" evidence="6">
    <location>
        <begin position="80"/>
        <end position="197"/>
    </location>
</feature>
<dbReference type="AlphaFoldDB" id="A0A059XTT1"/>
<evidence type="ECO:0000313" key="8">
    <source>
        <dbReference type="Proteomes" id="UP000027059"/>
    </source>
</evidence>
<keyword evidence="8" id="KW-1185">Reference proteome</keyword>
<evidence type="ECO:0000256" key="1">
    <source>
        <dbReference type="ARBA" id="ARBA00004953"/>
    </source>
</evidence>
<dbReference type="InterPro" id="IPR014777">
    <property type="entry name" value="4pyrrole_Mease_sub1"/>
</dbReference>
<reference evidence="8" key="1">
    <citation type="submission" date="2014-02" db="EMBL/GenBank/DDBJ databases">
        <title>Complete genome sequence and comparative genomic analysis of the nitrogen-fixing bacterium Leptospirillum ferriphilum YSK.</title>
        <authorList>
            <person name="Guo X."/>
            <person name="Yin H."/>
            <person name="Liang Y."/>
            <person name="Hu Q."/>
            <person name="Ma L."/>
            <person name="Xiao Y."/>
            <person name="Zhang X."/>
            <person name="Qiu G."/>
            <person name="Liu X."/>
        </authorList>
    </citation>
    <scope>NUCLEOTIDE SEQUENCE [LARGE SCALE GENOMIC DNA]</scope>
    <source>
        <strain evidence="8">YSK</strain>
    </source>
</reference>
<dbReference type="NCBIfam" id="TIGR02467">
    <property type="entry name" value="CbiE"/>
    <property type="match status" value="1"/>
</dbReference>
<dbReference type="KEGG" id="lfp:Y981_12890"/>
<dbReference type="InterPro" id="IPR050714">
    <property type="entry name" value="Cobalamin_biosynth_MTase"/>
</dbReference>
<accession>A0A059XTT1</accession>
<proteinExistence type="predicted"/>
<dbReference type="InterPro" id="IPR000878">
    <property type="entry name" value="4pyrrol_Mease"/>
</dbReference>
<sequence>MPKAENPPIHVIGMEPEGLDTQDPRYRHLFSTCTLLAGGSRHLESLSGPLERKTEKIVIRSNIDALCKRLKIFSETPSFDGGCAIVLASGDPLYYGIGSRLLREISSGSLRFYPASTLVQRAFSLLKEPWEEVRVASFHGRDPDRLIPYFEQEKKLALYTPGSDGPAQILEMCRKIPCKLLSFRVVENIGLPGEKVHLFLPPTLEDIHRTIFSPLNIIVLEIE</sequence>
<dbReference type="Gene3D" id="3.30.950.10">
    <property type="entry name" value="Methyltransferase, Cobalt-precorrin-4 Transmethylase, Domain 2"/>
    <property type="match status" value="1"/>
</dbReference>
<dbReference type="SUPFAM" id="SSF53790">
    <property type="entry name" value="Tetrapyrrole methylase"/>
    <property type="match status" value="1"/>
</dbReference>
<keyword evidence="4" id="KW-0808">Transferase</keyword>
<reference evidence="7 8" key="2">
    <citation type="journal article" date="2015" name="Biomed. Res. Int.">
        <title>Effects of Arsenite Resistance on the Growth and Functional Gene Expression of Leptospirillum ferriphilum and Acidithiobacillus thiooxidans in Pure Culture and Coculture.</title>
        <authorList>
            <person name="Jiang H."/>
            <person name="Liang Y."/>
            <person name="Yin H."/>
            <person name="Xiao Y."/>
            <person name="Guo X."/>
            <person name="Xu Y."/>
            <person name="Hu Q."/>
            <person name="Liu H."/>
            <person name="Liu X."/>
        </authorList>
    </citation>
    <scope>NUCLEOTIDE SEQUENCE [LARGE SCALE GENOMIC DNA]</scope>
    <source>
        <strain evidence="7 8">YSK</strain>
    </source>
</reference>
<evidence type="ECO:0000313" key="7">
    <source>
        <dbReference type="EMBL" id="AIA32049.1"/>
    </source>
</evidence>
<dbReference type="GO" id="GO:0032259">
    <property type="term" value="P:methylation"/>
    <property type="evidence" value="ECO:0007669"/>
    <property type="project" value="UniProtKB-KW"/>
</dbReference>
<evidence type="ECO:0000256" key="2">
    <source>
        <dbReference type="ARBA" id="ARBA00022573"/>
    </source>
</evidence>
<evidence type="ECO:0000256" key="3">
    <source>
        <dbReference type="ARBA" id="ARBA00022603"/>
    </source>
</evidence>
<protein>
    <recommendedName>
        <fullName evidence="6">Tetrapyrrole methylase domain-containing protein</fullName>
    </recommendedName>
</protein>
<dbReference type="UniPathway" id="UPA00148"/>
<dbReference type="PANTHER" id="PTHR43182">
    <property type="entry name" value="COBALT-PRECORRIN-6B C(15)-METHYLTRANSFERASE (DECARBOXYLATING)"/>
    <property type="match status" value="1"/>
</dbReference>